<keyword evidence="2" id="KW-1185">Reference proteome</keyword>
<accession>A0A078HM17</accession>
<organism evidence="1 2">
    <name type="scientific">Brassica napus</name>
    <name type="common">Rape</name>
    <dbReference type="NCBI Taxonomy" id="3708"/>
    <lineage>
        <taxon>Eukaryota</taxon>
        <taxon>Viridiplantae</taxon>
        <taxon>Streptophyta</taxon>
        <taxon>Embryophyta</taxon>
        <taxon>Tracheophyta</taxon>
        <taxon>Spermatophyta</taxon>
        <taxon>Magnoliopsida</taxon>
        <taxon>eudicotyledons</taxon>
        <taxon>Gunneridae</taxon>
        <taxon>Pentapetalae</taxon>
        <taxon>rosids</taxon>
        <taxon>malvids</taxon>
        <taxon>Brassicales</taxon>
        <taxon>Brassicaceae</taxon>
        <taxon>Brassiceae</taxon>
        <taxon>Brassica</taxon>
    </lineage>
</organism>
<gene>
    <name evidence="1" type="primary">BnaA06g19190D</name>
    <name evidence="1" type="ORF">GSBRNA2T00064882001</name>
</gene>
<dbReference type="EMBL" id="LK032411">
    <property type="protein sequence ID" value="CDY37898.1"/>
    <property type="molecule type" value="Genomic_DNA"/>
</dbReference>
<sequence length="71" mass="8483">MMIRSSWRTCKEGAFGDFIAKVDGLPPLSEIENIRREKSSKNLQELRQNSRFDRRLPNQNMEILWNQENKM</sequence>
<name>A0A078HM17_BRANA</name>
<dbReference type="PaxDb" id="3708-A0A078HM17"/>
<dbReference type="Gramene" id="CDY37898">
    <property type="protein sequence ID" value="CDY37898"/>
    <property type="gene ID" value="GSBRNA2T00064882001"/>
</dbReference>
<dbReference type="Proteomes" id="UP000028999">
    <property type="component" value="Unassembled WGS sequence"/>
</dbReference>
<dbReference type="STRING" id="3708.A0A078HM17"/>
<proteinExistence type="predicted"/>
<dbReference type="AlphaFoldDB" id="A0A078HM17"/>
<reference evidence="1 2" key="1">
    <citation type="journal article" date="2014" name="Science">
        <title>Plant genetics. Early allopolyploid evolution in the post-Neolithic Brassica napus oilseed genome.</title>
        <authorList>
            <person name="Chalhoub B."/>
            <person name="Denoeud F."/>
            <person name="Liu S."/>
            <person name="Parkin I.A."/>
            <person name="Tang H."/>
            <person name="Wang X."/>
            <person name="Chiquet J."/>
            <person name="Belcram H."/>
            <person name="Tong C."/>
            <person name="Samans B."/>
            <person name="Correa M."/>
            <person name="Da Silva C."/>
            <person name="Just J."/>
            <person name="Falentin C."/>
            <person name="Koh C.S."/>
            <person name="Le Clainche I."/>
            <person name="Bernard M."/>
            <person name="Bento P."/>
            <person name="Noel B."/>
            <person name="Labadie K."/>
            <person name="Alberti A."/>
            <person name="Charles M."/>
            <person name="Arnaud D."/>
            <person name="Guo H."/>
            <person name="Daviaud C."/>
            <person name="Alamery S."/>
            <person name="Jabbari K."/>
            <person name="Zhao M."/>
            <person name="Edger P.P."/>
            <person name="Chelaifa H."/>
            <person name="Tack D."/>
            <person name="Lassalle G."/>
            <person name="Mestiri I."/>
            <person name="Schnel N."/>
            <person name="Le Paslier M.C."/>
            <person name="Fan G."/>
            <person name="Renault V."/>
            <person name="Bayer P.E."/>
            <person name="Golicz A.A."/>
            <person name="Manoli S."/>
            <person name="Lee T.H."/>
            <person name="Thi V.H."/>
            <person name="Chalabi S."/>
            <person name="Hu Q."/>
            <person name="Fan C."/>
            <person name="Tollenaere R."/>
            <person name="Lu Y."/>
            <person name="Battail C."/>
            <person name="Shen J."/>
            <person name="Sidebottom C.H."/>
            <person name="Wang X."/>
            <person name="Canaguier A."/>
            <person name="Chauveau A."/>
            <person name="Berard A."/>
            <person name="Deniot G."/>
            <person name="Guan M."/>
            <person name="Liu Z."/>
            <person name="Sun F."/>
            <person name="Lim Y.P."/>
            <person name="Lyons E."/>
            <person name="Town C.D."/>
            <person name="Bancroft I."/>
            <person name="Wang X."/>
            <person name="Meng J."/>
            <person name="Ma J."/>
            <person name="Pires J.C."/>
            <person name="King G.J."/>
            <person name="Brunel D."/>
            <person name="Delourme R."/>
            <person name="Renard M."/>
            <person name="Aury J.M."/>
            <person name="Adams K.L."/>
            <person name="Batley J."/>
            <person name="Snowdon R.J."/>
            <person name="Tost J."/>
            <person name="Edwards D."/>
            <person name="Zhou Y."/>
            <person name="Hua W."/>
            <person name="Sharpe A.G."/>
            <person name="Paterson A.H."/>
            <person name="Guan C."/>
            <person name="Wincker P."/>
        </authorList>
    </citation>
    <scope>NUCLEOTIDE SEQUENCE [LARGE SCALE GENOMIC DNA]</scope>
    <source>
        <strain evidence="2">cv. Darmor-bzh</strain>
    </source>
</reference>
<protein>
    <submittedName>
        <fullName evidence="1">BnaA06g19190D protein</fullName>
    </submittedName>
</protein>
<evidence type="ECO:0000313" key="2">
    <source>
        <dbReference type="Proteomes" id="UP000028999"/>
    </source>
</evidence>
<evidence type="ECO:0000313" key="1">
    <source>
        <dbReference type="EMBL" id="CDY37898.1"/>
    </source>
</evidence>